<dbReference type="InterPro" id="IPR036413">
    <property type="entry name" value="YaeB-like_sf"/>
</dbReference>
<accession>A0A2U8HDS8</accession>
<evidence type="ECO:0000313" key="5">
    <source>
        <dbReference type="EMBL" id="AWI84049.1"/>
    </source>
</evidence>
<dbReference type="Gene3D" id="2.40.30.70">
    <property type="entry name" value="YaeB-like"/>
    <property type="match status" value="1"/>
</dbReference>
<dbReference type="SUPFAM" id="SSF118196">
    <property type="entry name" value="YaeB-like"/>
    <property type="match status" value="1"/>
</dbReference>
<dbReference type="GO" id="GO:0032259">
    <property type="term" value="P:methylation"/>
    <property type="evidence" value="ECO:0007669"/>
    <property type="project" value="UniProtKB-KW"/>
</dbReference>
<feature type="region of interest" description="Disordered" evidence="3">
    <location>
        <begin position="1"/>
        <end position="39"/>
    </location>
</feature>
<feature type="compositionally biased region" description="Polar residues" evidence="3">
    <location>
        <begin position="15"/>
        <end position="24"/>
    </location>
</feature>
<evidence type="ECO:0000256" key="1">
    <source>
        <dbReference type="ARBA" id="ARBA00022691"/>
    </source>
</evidence>
<dbReference type="InterPro" id="IPR023370">
    <property type="entry name" value="TrmO-like_N"/>
</dbReference>
<dbReference type="RefSeq" id="WP_108966548.1">
    <property type="nucleotide sequence ID" value="NZ_CP022189.1"/>
</dbReference>
<dbReference type="OrthoDB" id="9804309at2"/>
<dbReference type="PROSITE" id="PS51668">
    <property type="entry name" value="TSAA_2"/>
    <property type="match status" value="1"/>
</dbReference>
<comment type="similarity">
    <text evidence="2">Belongs to the tRNA methyltransferase O family.</text>
</comment>
<dbReference type="AlphaFoldDB" id="A0A2U8HDS8"/>
<dbReference type="CDD" id="cd09281">
    <property type="entry name" value="UPF0066"/>
    <property type="match status" value="1"/>
</dbReference>
<keyword evidence="5" id="KW-0489">Methyltransferase</keyword>
<evidence type="ECO:0000259" key="4">
    <source>
        <dbReference type="PROSITE" id="PS51668"/>
    </source>
</evidence>
<dbReference type="Pfam" id="PF01980">
    <property type="entry name" value="TrmO_N"/>
    <property type="match status" value="1"/>
</dbReference>
<proteinExistence type="inferred from homology"/>
<dbReference type="EMBL" id="CP022189">
    <property type="protein sequence ID" value="AWI84049.1"/>
    <property type="molecule type" value="Genomic_DNA"/>
</dbReference>
<gene>
    <name evidence="5" type="primary">tsaA</name>
    <name evidence="5" type="ORF">CEW88_10375</name>
</gene>
<reference evidence="5 6" key="1">
    <citation type="submission" date="2017-06" db="EMBL/GenBank/DDBJ databases">
        <title>Yangia sp. YSBP01 complete genome sequence.</title>
        <authorList>
            <person name="Woo J.-H."/>
            <person name="Kim H.-S."/>
        </authorList>
    </citation>
    <scope>NUCLEOTIDE SEQUENCE [LARGE SCALE GENOMIC DNA]</scope>
    <source>
        <strain evidence="5 6">YSBP01</strain>
    </source>
</reference>
<keyword evidence="1" id="KW-0949">S-adenosyl-L-methionine</keyword>
<dbReference type="PANTHER" id="PTHR12818">
    <property type="entry name" value="TRNA (ADENINE(37)-N6)-METHYLTRANSFERASE"/>
    <property type="match status" value="1"/>
</dbReference>
<dbReference type="NCBIfam" id="TIGR00104">
    <property type="entry name" value="tRNA_TsaA"/>
    <property type="match status" value="1"/>
</dbReference>
<evidence type="ECO:0000256" key="2">
    <source>
        <dbReference type="ARBA" id="ARBA00033753"/>
    </source>
</evidence>
<name>A0A2U8HDS8_9RHOB</name>
<organism evidence="5 6">
    <name type="scientific">Alloyangia pacifica</name>
    <dbReference type="NCBI Taxonomy" id="311180"/>
    <lineage>
        <taxon>Bacteria</taxon>
        <taxon>Pseudomonadati</taxon>
        <taxon>Pseudomonadota</taxon>
        <taxon>Alphaproteobacteria</taxon>
        <taxon>Rhodobacterales</taxon>
        <taxon>Roseobacteraceae</taxon>
        <taxon>Alloyangia</taxon>
    </lineage>
</organism>
<feature type="domain" description="TsaA-like" evidence="4">
    <location>
        <begin position="44"/>
        <end position="173"/>
    </location>
</feature>
<dbReference type="Proteomes" id="UP000244915">
    <property type="component" value="Chromosome 1"/>
</dbReference>
<protein>
    <submittedName>
        <fullName evidence="5">tRNA (N6-threonylcarbamoyladenosine(37)-N6)-methyltransferase TrmO</fullName>
    </submittedName>
</protein>
<keyword evidence="5" id="KW-0808">Transferase</keyword>
<dbReference type="InterPro" id="IPR036414">
    <property type="entry name" value="YaeB_N_sf"/>
</dbReference>
<evidence type="ECO:0000313" key="6">
    <source>
        <dbReference type="Proteomes" id="UP000244915"/>
    </source>
</evidence>
<evidence type="ECO:0000256" key="3">
    <source>
        <dbReference type="SAM" id="MobiDB-lite"/>
    </source>
</evidence>
<dbReference type="GO" id="GO:0008168">
    <property type="term" value="F:methyltransferase activity"/>
    <property type="evidence" value="ECO:0007669"/>
    <property type="project" value="UniProtKB-KW"/>
</dbReference>
<dbReference type="KEGG" id="ypac:CEW88_10375"/>
<dbReference type="InterPro" id="IPR040372">
    <property type="entry name" value="YaeB-like"/>
</dbReference>
<sequence>MSQTRADQTRDDQTGADQTGQTSGDAIRPGETALELPPARDAELRFIGRIRTPFASRRDCPRQGDLDGPECRIELDPQWEPALEGIERAERIQVLYWLDRARRDLLTQTPHGNTTRGTFALRSPVRPNPIGISSVRLVRREGVVLVVQGLDCVDGTPLLDLKPDRCEHRERPKNG</sequence>
<dbReference type="PANTHER" id="PTHR12818:SF0">
    <property type="entry name" value="TRNA (ADENINE(37)-N6)-METHYLTRANSFERASE"/>
    <property type="match status" value="1"/>
</dbReference>